<dbReference type="CDD" id="cd09900">
    <property type="entry name" value="H3TH_XPG-like"/>
    <property type="match status" value="1"/>
</dbReference>
<name>A0A0U9HKJ8_KLENI</name>
<reference evidence="12 13" key="1">
    <citation type="journal article" date="2014" name="Nat. Commun.">
        <title>Klebsormidium flaccidum genome reveals primary factors for plant terrestrial adaptation.</title>
        <authorList>
            <person name="Hori K."/>
            <person name="Maruyama F."/>
            <person name="Fujisawa T."/>
            <person name="Togashi T."/>
            <person name="Yamamoto N."/>
            <person name="Seo M."/>
            <person name="Sato S."/>
            <person name="Yamada T."/>
            <person name="Mori H."/>
            <person name="Tajima N."/>
            <person name="Moriyama T."/>
            <person name="Ikeuchi M."/>
            <person name="Watanabe M."/>
            <person name="Wada H."/>
            <person name="Kobayashi K."/>
            <person name="Saito M."/>
            <person name="Masuda T."/>
            <person name="Sasaki-Sekimoto Y."/>
            <person name="Mashiguchi K."/>
            <person name="Awai K."/>
            <person name="Shimojima M."/>
            <person name="Masuda S."/>
            <person name="Iwai M."/>
            <person name="Nobusawa T."/>
            <person name="Narise T."/>
            <person name="Kondo S."/>
            <person name="Saito H."/>
            <person name="Sato R."/>
            <person name="Murakawa M."/>
            <person name="Ihara Y."/>
            <person name="Oshima-Yamada Y."/>
            <person name="Ohtaka K."/>
            <person name="Satoh M."/>
            <person name="Sonobe K."/>
            <person name="Ishii M."/>
            <person name="Ohtani R."/>
            <person name="Kanamori-Sato M."/>
            <person name="Honoki R."/>
            <person name="Miyazaki D."/>
            <person name="Mochizuki H."/>
            <person name="Umetsu J."/>
            <person name="Higashi K."/>
            <person name="Shibata D."/>
            <person name="Kamiya Y."/>
            <person name="Sato N."/>
            <person name="Nakamura Y."/>
            <person name="Tabata S."/>
            <person name="Ida S."/>
            <person name="Kurokawa K."/>
            <person name="Ohta H."/>
        </authorList>
    </citation>
    <scope>NUCLEOTIDE SEQUENCE [LARGE SCALE GENOMIC DNA]</scope>
    <source>
        <strain evidence="12 13">NIES-2285</strain>
    </source>
</reference>
<keyword evidence="2" id="KW-0540">Nuclease</keyword>
<dbReference type="InterPro" id="IPR006084">
    <property type="entry name" value="XPG/Rad2"/>
</dbReference>
<dbReference type="SMART" id="SM00484">
    <property type="entry name" value="XPGI"/>
    <property type="match status" value="1"/>
</dbReference>
<keyword evidence="7" id="KW-0460">Magnesium</keyword>
<dbReference type="OrthoDB" id="2959108at2759"/>
<dbReference type="GO" id="GO:0006281">
    <property type="term" value="P:DNA repair"/>
    <property type="evidence" value="ECO:0007669"/>
    <property type="project" value="UniProtKB-KW"/>
</dbReference>
<dbReference type="Proteomes" id="UP000054558">
    <property type="component" value="Unassembled WGS sequence"/>
</dbReference>
<dbReference type="SMART" id="SM00279">
    <property type="entry name" value="HhH2"/>
    <property type="match status" value="1"/>
</dbReference>
<dbReference type="InterPro" id="IPR057340">
    <property type="entry name" value="Chromo_SEND1"/>
</dbReference>
<keyword evidence="6" id="KW-0378">Hydrolase</keyword>
<evidence type="ECO:0000256" key="7">
    <source>
        <dbReference type="ARBA" id="ARBA00022842"/>
    </source>
</evidence>
<evidence type="ECO:0000256" key="6">
    <source>
        <dbReference type="ARBA" id="ARBA00022801"/>
    </source>
</evidence>
<dbReference type="InterPro" id="IPR016197">
    <property type="entry name" value="Chromo-like_dom_sf"/>
</dbReference>
<evidence type="ECO:0000259" key="11">
    <source>
        <dbReference type="SMART" id="SM00484"/>
    </source>
</evidence>
<dbReference type="SUPFAM" id="SSF47807">
    <property type="entry name" value="5' to 3' exonuclease, C-terminal subdomain"/>
    <property type="match status" value="1"/>
</dbReference>
<evidence type="ECO:0000256" key="10">
    <source>
        <dbReference type="SAM" id="MobiDB-lite"/>
    </source>
</evidence>
<evidence type="ECO:0000256" key="2">
    <source>
        <dbReference type="ARBA" id="ARBA00022722"/>
    </source>
</evidence>
<keyword evidence="3" id="KW-0479">Metal-binding</keyword>
<dbReference type="SUPFAM" id="SSF88723">
    <property type="entry name" value="PIN domain-like"/>
    <property type="match status" value="1"/>
</dbReference>
<feature type="compositionally biased region" description="Polar residues" evidence="10">
    <location>
        <begin position="576"/>
        <end position="587"/>
    </location>
</feature>
<dbReference type="PANTHER" id="PTHR11081:SF54">
    <property type="entry name" value="SINGLE-STRAND DNA ENDONUCLEASE 1"/>
    <property type="match status" value="1"/>
</dbReference>
<dbReference type="InterPro" id="IPR006086">
    <property type="entry name" value="XPG-I_dom"/>
</dbReference>
<keyword evidence="8" id="KW-0234">DNA repair</keyword>
<dbReference type="InterPro" id="IPR029060">
    <property type="entry name" value="PIN-like_dom_sf"/>
</dbReference>
<evidence type="ECO:0000256" key="8">
    <source>
        <dbReference type="ARBA" id="ARBA00023204"/>
    </source>
</evidence>
<evidence type="ECO:0000256" key="5">
    <source>
        <dbReference type="ARBA" id="ARBA00022763"/>
    </source>
</evidence>
<keyword evidence="13" id="KW-1185">Reference proteome</keyword>
<protein>
    <submittedName>
        <fullName evidence="12">Putative DNA repair protein XPGC</fullName>
    </submittedName>
</protein>
<keyword evidence="5" id="KW-0227">DNA damage</keyword>
<dbReference type="PANTHER" id="PTHR11081">
    <property type="entry name" value="FLAP ENDONUCLEASE FAMILY MEMBER"/>
    <property type="match status" value="1"/>
</dbReference>
<dbReference type="Gene3D" id="1.10.150.20">
    <property type="entry name" value="5' to 3' exonuclease, C-terminal subdomain"/>
    <property type="match status" value="1"/>
</dbReference>
<feature type="region of interest" description="Disordered" evidence="10">
    <location>
        <begin position="251"/>
        <end position="276"/>
    </location>
</feature>
<dbReference type="GO" id="GO:0003677">
    <property type="term" value="F:DNA binding"/>
    <property type="evidence" value="ECO:0007669"/>
    <property type="project" value="InterPro"/>
</dbReference>
<feature type="region of interest" description="Disordered" evidence="10">
    <location>
        <begin position="557"/>
        <end position="597"/>
    </location>
</feature>
<dbReference type="Gene3D" id="3.40.50.1010">
    <property type="entry name" value="5'-nuclease"/>
    <property type="match status" value="1"/>
</dbReference>
<dbReference type="OMA" id="CEEYFDW"/>
<feature type="region of interest" description="Disordered" evidence="10">
    <location>
        <begin position="665"/>
        <end position="694"/>
    </location>
</feature>
<evidence type="ECO:0000256" key="4">
    <source>
        <dbReference type="ARBA" id="ARBA00022759"/>
    </source>
</evidence>
<gene>
    <name evidence="12" type="ORF">KFL_000610170</name>
</gene>
<dbReference type="STRING" id="105231.A0A0U9HKJ8"/>
<dbReference type="InterPro" id="IPR008918">
    <property type="entry name" value="HhH2"/>
</dbReference>
<dbReference type="SUPFAM" id="SSF54160">
    <property type="entry name" value="Chromo domain-like"/>
    <property type="match status" value="1"/>
</dbReference>
<accession>A0A0U9HKJ8</accession>
<feature type="domain" description="XPG-I" evidence="11">
    <location>
        <begin position="121"/>
        <end position="195"/>
    </location>
</feature>
<feature type="region of interest" description="Disordered" evidence="10">
    <location>
        <begin position="614"/>
        <end position="644"/>
    </location>
</feature>
<feature type="compositionally biased region" description="Low complexity" evidence="10">
    <location>
        <begin position="673"/>
        <end position="694"/>
    </location>
</feature>
<dbReference type="Pfam" id="PF00867">
    <property type="entry name" value="XPG_I"/>
    <property type="match status" value="1"/>
</dbReference>
<evidence type="ECO:0000313" key="12">
    <source>
        <dbReference type="EMBL" id="GAQ80739.1"/>
    </source>
</evidence>
<dbReference type="GO" id="GO:0046872">
    <property type="term" value="F:metal ion binding"/>
    <property type="evidence" value="ECO:0007669"/>
    <property type="project" value="UniProtKB-KW"/>
</dbReference>
<evidence type="ECO:0000256" key="3">
    <source>
        <dbReference type="ARBA" id="ARBA00022723"/>
    </source>
</evidence>
<comment type="similarity">
    <text evidence="9">Belongs to the XPG/RAD2 endonuclease family. GEN subfamily.</text>
</comment>
<evidence type="ECO:0000313" key="13">
    <source>
        <dbReference type="Proteomes" id="UP000054558"/>
    </source>
</evidence>
<keyword evidence="4" id="KW-0255">Endonuclease</keyword>
<dbReference type="InterPro" id="IPR036279">
    <property type="entry name" value="5-3_exonuclease_C_sf"/>
</dbReference>
<comment type="cofactor">
    <cofactor evidence="1">
        <name>Mg(2+)</name>
        <dbReference type="ChEBI" id="CHEBI:18420"/>
    </cofactor>
</comment>
<dbReference type="FunFam" id="1.10.150.20:FF:000030">
    <property type="entry name" value="Flap endonuclease GEN-like 1"/>
    <property type="match status" value="1"/>
</dbReference>
<dbReference type="PRINTS" id="PR00853">
    <property type="entry name" value="XPGRADSUPER"/>
</dbReference>
<organism evidence="12 13">
    <name type="scientific">Klebsormidium nitens</name>
    <name type="common">Green alga</name>
    <name type="synonym">Ulothrix nitens</name>
    <dbReference type="NCBI Taxonomy" id="105231"/>
    <lineage>
        <taxon>Eukaryota</taxon>
        <taxon>Viridiplantae</taxon>
        <taxon>Streptophyta</taxon>
        <taxon>Klebsormidiophyceae</taxon>
        <taxon>Klebsormidiales</taxon>
        <taxon>Klebsormidiaceae</taxon>
        <taxon>Klebsormidium</taxon>
    </lineage>
</organism>
<sequence>MGNYRSNGNQRVVVDLSCWIVECCGHRMPGVHARWQPHLHLQGIFHRLRALLALNCIVVCVADGDFDQLKRPTVTARLQGPLSQQQKDKASAERYAGGAASKRPQHSHFGRKVQEAIRLCEAMGIPCIRSTLDAEAQCAVLNAAGLFDACITTDSDAFLFGALKVYRTFKLDGQSGCDGVVEACTSTAVLDKLGFGRNSLIALGVFLGSDYHDGVKGVGVQKATRLVAQLGETQVLKTILRDGVQAVLDEGRPKNSKAKAGRATEGAEPPGDPSQIDDAAIATVIKAFLEPKVHAPTSDIVTRALQQSMELQLDSLIDLMQRYLDWEPDKTKSFILPKLAERCLRQRAARPHRNPLPVEPAATMRPLQYSLKQILKARTVKHVRSYEVSWEGSPAIDTTTVPAGLLERAFPNEVNSFKDAETAEKLRKKKSSGARKIARRRSTSASDALSAVLAPLPENVRPAANHTNEDSCLDLAELRLTGRPADRALSAAAASKIEERRRRHETVETCDWGSLSDEETEANFSWRGVQERISRPTSVTQAQCTDPRIVGASRGKELREGVGRGGCGRSTERTATKSTGRSGSDTGSLDLAELERSTDGEKFCRRSTWGDNDGQLLTESVSRRDRSQEEASNPFIDLVSDDEEESADWAVPKLSLPWNEEGESRIGAHLSKASRPPARLLSPPSLGSPESPPSIQSIIASIKLRPPRPAPTLVI</sequence>
<dbReference type="AlphaFoldDB" id="A0A0U9HKJ8"/>
<dbReference type="Pfam" id="PF25386">
    <property type="entry name" value="Chromo_SEND1"/>
    <property type="match status" value="1"/>
</dbReference>
<proteinExistence type="inferred from homology"/>
<evidence type="ECO:0000256" key="1">
    <source>
        <dbReference type="ARBA" id="ARBA00001946"/>
    </source>
</evidence>
<dbReference type="GO" id="GO:0017108">
    <property type="term" value="F:5'-flap endonuclease activity"/>
    <property type="evidence" value="ECO:0000318"/>
    <property type="project" value="GO_Central"/>
</dbReference>
<dbReference type="EMBL" id="DF237010">
    <property type="protein sequence ID" value="GAQ80739.1"/>
    <property type="molecule type" value="Genomic_DNA"/>
</dbReference>
<evidence type="ECO:0000256" key="9">
    <source>
        <dbReference type="ARBA" id="ARBA00038112"/>
    </source>
</evidence>